<reference evidence="3 4" key="1">
    <citation type="submission" date="2023-07" db="EMBL/GenBank/DDBJ databases">
        <title>Genomic Encyclopedia of Type Strains, Phase IV (KMG-IV): sequencing the most valuable type-strain genomes for metagenomic binning, comparative biology and taxonomic classification.</title>
        <authorList>
            <person name="Goeker M."/>
        </authorList>
    </citation>
    <scope>NUCLEOTIDE SEQUENCE [LARGE SCALE GENOMIC DNA]</scope>
    <source>
        <strain evidence="3 4">NIO-1023</strain>
    </source>
</reference>
<dbReference type="InterPro" id="IPR021994">
    <property type="entry name" value="DUF3592"/>
</dbReference>
<evidence type="ECO:0000313" key="3">
    <source>
        <dbReference type="EMBL" id="MDP9766571.1"/>
    </source>
</evidence>
<dbReference type="RefSeq" id="WP_307469973.1">
    <property type="nucleotide sequence ID" value="NZ_JAURUR010000035.1"/>
</dbReference>
<keyword evidence="1" id="KW-0472">Membrane</keyword>
<accession>A0ABT9MJD2</accession>
<keyword evidence="1" id="KW-1133">Transmembrane helix</keyword>
<proteinExistence type="predicted"/>
<evidence type="ECO:0000256" key="1">
    <source>
        <dbReference type="SAM" id="Phobius"/>
    </source>
</evidence>
<name>A0ABT9MJD2_9DEIO</name>
<dbReference type="Proteomes" id="UP001232163">
    <property type="component" value="Unassembled WGS sequence"/>
</dbReference>
<keyword evidence="1" id="KW-0812">Transmembrane</keyword>
<protein>
    <recommendedName>
        <fullName evidence="2">DUF3592 domain-containing protein</fullName>
    </recommendedName>
</protein>
<feature type="transmembrane region" description="Helical" evidence="1">
    <location>
        <begin position="6"/>
        <end position="27"/>
    </location>
</feature>
<organism evidence="3 4">
    <name type="scientific">Deinococcus enclensis</name>
    <dbReference type="NCBI Taxonomy" id="1049582"/>
    <lineage>
        <taxon>Bacteria</taxon>
        <taxon>Thermotogati</taxon>
        <taxon>Deinococcota</taxon>
        <taxon>Deinococci</taxon>
        <taxon>Deinococcales</taxon>
        <taxon>Deinococcaceae</taxon>
        <taxon>Deinococcus</taxon>
    </lineage>
</organism>
<evidence type="ECO:0000313" key="4">
    <source>
        <dbReference type="Proteomes" id="UP001232163"/>
    </source>
</evidence>
<gene>
    <name evidence="3" type="ORF">QO006_004038</name>
</gene>
<dbReference type="Pfam" id="PF12158">
    <property type="entry name" value="DUF3592"/>
    <property type="match status" value="1"/>
</dbReference>
<keyword evidence="4" id="KW-1185">Reference proteome</keyword>
<evidence type="ECO:0000259" key="2">
    <source>
        <dbReference type="Pfam" id="PF12158"/>
    </source>
</evidence>
<feature type="transmembrane region" description="Helical" evidence="1">
    <location>
        <begin position="124"/>
        <end position="149"/>
    </location>
</feature>
<dbReference type="EMBL" id="JAURUR010000035">
    <property type="protein sequence ID" value="MDP9766571.1"/>
    <property type="molecule type" value="Genomic_DNA"/>
</dbReference>
<sequence length="150" mass="16604">MANDAPVLMFLMIPIFIGFGALLYLLFRALFGSRHWHVADGVVLRTKTSSSDSVGSLPAYNAHIVWSYVAGQQTYSGEMAIAYYSARTAQQVIETYQAGTAVKVYFNPRKPSQSTLRIKSPGTWILWIVTVLSAFGFFCIVMAAGYLVFD</sequence>
<feature type="domain" description="DUF3592" evidence="2">
    <location>
        <begin position="40"/>
        <end position="117"/>
    </location>
</feature>
<comment type="caution">
    <text evidence="3">The sequence shown here is derived from an EMBL/GenBank/DDBJ whole genome shotgun (WGS) entry which is preliminary data.</text>
</comment>